<evidence type="ECO:0000256" key="1">
    <source>
        <dbReference type="ARBA" id="ARBA00001933"/>
    </source>
</evidence>
<dbReference type="AlphaFoldDB" id="A0A4Q8AMA7"/>
<name>A0A4Q8AMA7_9MICO</name>
<comment type="caution">
    <text evidence="9">The sequence shown here is derived from an EMBL/GenBank/DDBJ whole genome shotgun (WGS) entry which is preliminary data.</text>
</comment>
<proteinExistence type="inferred from homology"/>
<reference evidence="9 10" key="1">
    <citation type="submission" date="2019-02" db="EMBL/GenBank/DDBJ databases">
        <title>Sequencing the genomes of 1000 actinobacteria strains.</title>
        <authorList>
            <person name="Klenk H.-P."/>
        </authorList>
    </citation>
    <scope>NUCLEOTIDE SEQUENCE [LARGE SCALE GENOMIC DNA]</scope>
    <source>
        <strain evidence="9 10">DSM 18319</strain>
    </source>
</reference>
<dbReference type="OrthoDB" id="3335676at2"/>
<accession>A0A4Q8AMA7</accession>
<gene>
    <name evidence="9" type="ORF">EV379_2045</name>
</gene>
<dbReference type="PANTHER" id="PTHR11999">
    <property type="entry name" value="GROUP II PYRIDOXAL-5-PHOSPHATE DECARBOXYLASE"/>
    <property type="match status" value="1"/>
</dbReference>
<sequence>MDLHESAAASGGRDSSHEYDPREYAPTLDAASARARAWLGAVFDRPIPARRSIDEVKSALGRTLPEHGSDPAEVIERLADGVEPGLMASQSSRFYGWVMGGTFPVALAADWLVSSWDLNAGMRDATPGVVGAEELAGDWLLELLGLPATADVGFVTGATAANFVGLSAARHHVLAALDWDVNRAGLAGAPPITVLVGSERHGTIDLAARYLGLGEPTAVVSDREGRIIVEALAEAFERITGPTIVCLQAGNIHSGAFDDFERAVHIAHDAGAWVHVDGAFGLWAGASPRLSHLTAGFEGADSWASDAHKTLNVPYDCGIAIVANPDAMHAAFGMRASYLQNPDEAEPHDKVPELSRRAHGVPLWATLRWLGRDGVAALVDGLAASATAISAGLVELPGVTILNDVVYTQVTMAMADDEQTLELGRRLQSSGEVLASPSRWHDRAVLRFSVSNWATDAAEAARTVDAVRRALPGL</sequence>
<dbReference type="InterPro" id="IPR015422">
    <property type="entry name" value="PyrdxlP-dep_Trfase_small"/>
</dbReference>
<dbReference type="InterPro" id="IPR002129">
    <property type="entry name" value="PyrdxlP-dep_de-COase"/>
</dbReference>
<dbReference type="GO" id="GO:0030170">
    <property type="term" value="F:pyridoxal phosphate binding"/>
    <property type="evidence" value="ECO:0007669"/>
    <property type="project" value="InterPro"/>
</dbReference>
<dbReference type="InterPro" id="IPR015424">
    <property type="entry name" value="PyrdxlP-dep_Trfase"/>
</dbReference>
<evidence type="ECO:0000256" key="7">
    <source>
        <dbReference type="RuleBase" id="RU000382"/>
    </source>
</evidence>
<dbReference type="Pfam" id="PF00282">
    <property type="entry name" value="Pyridoxal_deC"/>
    <property type="match status" value="1"/>
</dbReference>
<evidence type="ECO:0000313" key="10">
    <source>
        <dbReference type="Proteomes" id="UP000291483"/>
    </source>
</evidence>
<keyword evidence="4 6" id="KW-0663">Pyridoxal phosphate</keyword>
<dbReference type="PANTHER" id="PTHR11999:SF70">
    <property type="entry name" value="MIP05841P"/>
    <property type="match status" value="1"/>
</dbReference>
<dbReference type="GO" id="GO:0004058">
    <property type="term" value="F:aromatic-L-amino-acid decarboxylase activity"/>
    <property type="evidence" value="ECO:0007669"/>
    <property type="project" value="UniProtKB-ARBA"/>
</dbReference>
<comment type="similarity">
    <text evidence="2 7">Belongs to the group II decarboxylase family.</text>
</comment>
<dbReference type="Proteomes" id="UP000291483">
    <property type="component" value="Unassembled WGS sequence"/>
</dbReference>
<dbReference type="InterPro" id="IPR010977">
    <property type="entry name" value="Aromatic_deC"/>
</dbReference>
<dbReference type="RefSeq" id="WP_130506024.1">
    <property type="nucleotide sequence ID" value="NZ_SHLC01000001.1"/>
</dbReference>
<protein>
    <submittedName>
        <fullName evidence="9">Glutamate/tyrosine decarboxylase-like PLP-dependent enzyme</fullName>
    </submittedName>
</protein>
<dbReference type="EMBL" id="SHLC01000001">
    <property type="protein sequence ID" value="RZU65707.1"/>
    <property type="molecule type" value="Genomic_DNA"/>
</dbReference>
<evidence type="ECO:0000313" key="9">
    <source>
        <dbReference type="EMBL" id="RZU65707.1"/>
    </source>
</evidence>
<keyword evidence="5 7" id="KW-0456">Lyase</keyword>
<comment type="cofactor">
    <cofactor evidence="1 6 7">
        <name>pyridoxal 5'-phosphate</name>
        <dbReference type="ChEBI" id="CHEBI:597326"/>
    </cofactor>
</comment>
<organism evidence="9 10">
    <name type="scientific">Microterricola gilva</name>
    <dbReference type="NCBI Taxonomy" id="393267"/>
    <lineage>
        <taxon>Bacteria</taxon>
        <taxon>Bacillati</taxon>
        <taxon>Actinomycetota</taxon>
        <taxon>Actinomycetes</taxon>
        <taxon>Micrococcales</taxon>
        <taxon>Microbacteriaceae</taxon>
        <taxon>Microterricola</taxon>
    </lineage>
</organism>
<evidence type="ECO:0000256" key="3">
    <source>
        <dbReference type="ARBA" id="ARBA00022793"/>
    </source>
</evidence>
<evidence type="ECO:0000256" key="5">
    <source>
        <dbReference type="ARBA" id="ARBA00023239"/>
    </source>
</evidence>
<dbReference type="GO" id="GO:0019752">
    <property type="term" value="P:carboxylic acid metabolic process"/>
    <property type="evidence" value="ECO:0007669"/>
    <property type="project" value="InterPro"/>
</dbReference>
<feature type="region of interest" description="Disordered" evidence="8">
    <location>
        <begin position="1"/>
        <end position="21"/>
    </location>
</feature>
<evidence type="ECO:0000256" key="4">
    <source>
        <dbReference type="ARBA" id="ARBA00022898"/>
    </source>
</evidence>
<dbReference type="InterPro" id="IPR015421">
    <property type="entry name" value="PyrdxlP-dep_Trfase_major"/>
</dbReference>
<feature type="modified residue" description="N6-(pyridoxal phosphate)lysine" evidence="6">
    <location>
        <position position="309"/>
    </location>
</feature>
<keyword evidence="3" id="KW-0210">Decarboxylase</keyword>
<dbReference type="Gene3D" id="3.90.1150.10">
    <property type="entry name" value="Aspartate Aminotransferase, domain 1"/>
    <property type="match status" value="1"/>
</dbReference>
<evidence type="ECO:0000256" key="8">
    <source>
        <dbReference type="SAM" id="MobiDB-lite"/>
    </source>
</evidence>
<dbReference type="Gene3D" id="3.40.640.10">
    <property type="entry name" value="Type I PLP-dependent aspartate aminotransferase-like (Major domain)"/>
    <property type="match status" value="1"/>
</dbReference>
<keyword evidence="10" id="KW-1185">Reference proteome</keyword>
<evidence type="ECO:0000256" key="2">
    <source>
        <dbReference type="ARBA" id="ARBA00009533"/>
    </source>
</evidence>
<dbReference type="SUPFAM" id="SSF53383">
    <property type="entry name" value="PLP-dependent transferases"/>
    <property type="match status" value="1"/>
</dbReference>
<evidence type="ECO:0000256" key="6">
    <source>
        <dbReference type="PIRSR" id="PIRSR602129-50"/>
    </source>
</evidence>